<dbReference type="Pfam" id="PF00359">
    <property type="entry name" value="PTS_EIIA_2"/>
    <property type="match status" value="1"/>
</dbReference>
<gene>
    <name evidence="2" type="ORF">ATN88_00420</name>
</gene>
<dbReference type="OrthoDB" id="95460at2"/>
<dbReference type="InterPro" id="IPR016152">
    <property type="entry name" value="PTrfase/Anion_transptr"/>
</dbReference>
<dbReference type="Gene3D" id="3.40.930.10">
    <property type="entry name" value="Mannitol-specific EII, Chain A"/>
    <property type="match status" value="1"/>
</dbReference>
<protein>
    <recommendedName>
        <fullName evidence="1">PTS EIIA type-2 domain-containing protein</fullName>
    </recommendedName>
</protein>
<dbReference type="PROSITE" id="PS51094">
    <property type="entry name" value="PTS_EIIA_TYPE_2"/>
    <property type="match status" value="1"/>
</dbReference>
<dbReference type="InterPro" id="IPR051541">
    <property type="entry name" value="PTS_SugarTrans_NitroReg"/>
</dbReference>
<sequence length="148" mass="16267">MNAVFSLEHILTDAQSTTQQEAFRFIAENAYRLGFVDSIDGFQAGLKAREDHDSTGFMGGIAVPHCKSEHVKIPGIFVVRFTNPIEWETMDDTPVTTVVSLAIPASGADESLVMLTKLSRSMMKPDIRNTLQSDDTQAVLDTIHQVIA</sequence>
<dbReference type="PANTHER" id="PTHR47738">
    <property type="entry name" value="PTS SYSTEM FRUCTOSE-LIKE EIIA COMPONENT-RELATED"/>
    <property type="match status" value="1"/>
</dbReference>
<name>A0A135I730_9GAMM</name>
<reference evidence="2 3" key="1">
    <citation type="submission" date="2015-11" db="EMBL/GenBank/DDBJ databases">
        <title>Genomic Taxonomy of the Vibrionaceae.</title>
        <authorList>
            <person name="Gomez-Gil B."/>
            <person name="Enciso-Ibarra J."/>
        </authorList>
    </citation>
    <scope>NUCLEOTIDE SEQUENCE [LARGE SCALE GENOMIC DNA]</scope>
    <source>
        <strain evidence="2 3">CAIM 912</strain>
    </source>
</reference>
<dbReference type="RefSeq" id="WP_067415781.1">
    <property type="nucleotide sequence ID" value="NZ_LNTY01000034.1"/>
</dbReference>
<comment type="caution">
    <text evidence="2">The sequence shown here is derived from an EMBL/GenBank/DDBJ whole genome shotgun (WGS) entry which is preliminary data.</text>
</comment>
<evidence type="ECO:0000259" key="1">
    <source>
        <dbReference type="PROSITE" id="PS51094"/>
    </source>
</evidence>
<dbReference type="SUPFAM" id="SSF55804">
    <property type="entry name" value="Phoshotransferase/anion transport protein"/>
    <property type="match status" value="1"/>
</dbReference>
<dbReference type="AlphaFoldDB" id="A0A135I730"/>
<organism evidence="2 3">
    <name type="scientific">Enterovibrio coralii</name>
    <dbReference type="NCBI Taxonomy" id="294935"/>
    <lineage>
        <taxon>Bacteria</taxon>
        <taxon>Pseudomonadati</taxon>
        <taxon>Pseudomonadota</taxon>
        <taxon>Gammaproteobacteria</taxon>
        <taxon>Vibrionales</taxon>
        <taxon>Vibrionaceae</taxon>
        <taxon>Enterovibrio</taxon>
    </lineage>
</organism>
<dbReference type="CDD" id="cd00211">
    <property type="entry name" value="PTS_IIA_fru"/>
    <property type="match status" value="1"/>
</dbReference>
<dbReference type="STRING" id="294935.ATN88_00420"/>
<accession>A0A135I730</accession>
<proteinExistence type="predicted"/>
<feature type="domain" description="PTS EIIA type-2" evidence="1">
    <location>
        <begin position="3"/>
        <end position="148"/>
    </location>
</feature>
<evidence type="ECO:0000313" key="3">
    <source>
        <dbReference type="Proteomes" id="UP000070529"/>
    </source>
</evidence>
<keyword evidence="3" id="KW-1185">Reference proteome</keyword>
<dbReference type="EMBL" id="LNTY01000034">
    <property type="protein sequence ID" value="KXF81256.1"/>
    <property type="molecule type" value="Genomic_DNA"/>
</dbReference>
<dbReference type="InterPro" id="IPR002178">
    <property type="entry name" value="PTS_EIIA_type-2_dom"/>
</dbReference>
<evidence type="ECO:0000313" key="2">
    <source>
        <dbReference type="EMBL" id="KXF81256.1"/>
    </source>
</evidence>
<dbReference type="Proteomes" id="UP000070529">
    <property type="component" value="Unassembled WGS sequence"/>
</dbReference>